<keyword evidence="2" id="KW-0472">Membrane</keyword>
<evidence type="ECO:0000256" key="2">
    <source>
        <dbReference type="SAM" id="Phobius"/>
    </source>
</evidence>
<gene>
    <name evidence="3" type="ORF">BV401_28580</name>
</gene>
<dbReference type="RefSeq" id="WP_079258837.1">
    <property type="nucleotide sequence ID" value="NZ_CP019458.1"/>
</dbReference>
<name>A0ABM6HI28_9ACTN</name>
<dbReference type="InterPro" id="IPR013434">
    <property type="entry name" value="CHP02611"/>
</dbReference>
<evidence type="ECO:0000256" key="1">
    <source>
        <dbReference type="SAM" id="MobiDB-lite"/>
    </source>
</evidence>
<accession>A0ABM6HI28</accession>
<feature type="region of interest" description="Disordered" evidence="1">
    <location>
        <begin position="18"/>
        <end position="41"/>
    </location>
</feature>
<organism evidence="3 4">
    <name type="scientific">Streptomyces autolyticus</name>
    <dbReference type="NCBI Taxonomy" id="75293"/>
    <lineage>
        <taxon>Bacteria</taxon>
        <taxon>Bacillati</taxon>
        <taxon>Actinomycetota</taxon>
        <taxon>Actinomycetes</taxon>
        <taxon>Kitasatosporales</taxon>
        <taxon>Streptomycetaceae</taxon>
        <taxon>Streptomyces</taxon>
    </lineage>
</organism>
<sequence length="155" mass="16653">MYTGSHVRPSGLAVATPAERGAAPVGGRHSDGKPPGSRAPRWARRHRPLYVGWRAGVFVAGLAVVVAGVIMLPLPGPGWLVIFAGMALWGTEFTWAQRVLGWTRRRVTEATRRAMDPRVRRRNIALLAAGVAVCAAALTGYLYSYGVVLPWEIGG</sequence>
<feature type="transmembrane region" description="Helical" evidence="2">
    <location>
        <begin position="78"/>
        <end position="96"/>
    </location>
</feature>
<evidence type="ECO:0000313" key="4">
    <source>
        <dbReference type="Proteomes" id="UP000187851"/>
    </source>
</evidence>
<reference evidence="3 4" key="1">
    <citation type="journal article" date="2017" name="J. Biotechnol.">
        <title>The complete genome sequence of Streptomyces autolyticus CGMCC 0516, the producer of geldanamycin, autolytimycin, reblastatin and elaiophylin.</title>
        <authorList>
            <person name="Yin M."/>
            <person name="Jiang M."/>
            <person name="Ren Z."/>
            <person name="Dong Y."/>
            <person name="Lu T."/>
        </authorList>
    </citation>
    <scope>NUCLEOTIDE SEQUENCE [LARGE SCALE GENOMIC DNA]</scope>
    <source>
        <strain evidence="3 4">CGMCC0516</strain>
    </source>
</reference>
<protein>
    <submittedName>
        <fullName evidence="3">TIGR02611 family protein</fullName>
    </submittedName>
</protein>
<dbReference type="NCBIfam" id="TIGR02611">
    <property type="entry name" value="TIGR02611 family protein"/>
    <property type="match status" value="1"/>
</dbReference>
<keyword evidence="2" id="KW-0812">Transmembrane</keyword>
<feature type="transmembrane region" description="Helical" evidence="2">
    <location>
        <begin position="51"/>
        <end position="72"/>
    </location>
</feature>
<proteinExistence type="predicted"/>
<dbReference type="EMBL" id="CP019458">
    <property type="protein sequence ID" value="AQA13786.1"/>
    <property type="molecule type" value="Genomic_DNA"/>
</dbReference>
<dbReference type="Proteomes" id="UP000187851">
    <property type="component" value="Chromosome"/>
</dbReference>
<evidence type="ECO:0000313" key="3">
    <source>
        <dbReference type="EMBL" id="AQA13786.1"/>
    </source>
</evidence>
<keyword evidence="2" id="KW-1133">Transmembrane helix</keyword>
<dbReference type="Pfam" id="PF09656">
    <property type="entry name" value="PGPGW"/>
    <property type="match status" value="1"/>
</dbReference>
<feature type="transmembrane region" description="Helical" evidence="2">
    <location>
        <begin position="123"/>
        <end position="143"/>
    </location>
</feature>
<dbReference type="InterPro" id="IPR019099">
    <property type="entry name" value="Uncharacterised_PGPGW_TM"/>
</dbReference>
<keyword evidence="4" id="KW-1185">Reference proteome</keyword>